<evidence type="ECO:0000313" key="4">
    <source>
        <dbReference type="Proteomes" id="UP000019486"/>
    </source>
</evidence>
<reference evidence="3 4" key="1">
    <citation type="submission" date="2013-08" db="EMBL/GenBank/DDBJ databases">
        <title>The genome sequence of Skermanella stibiiresistens.</title>
        <authorList>
            <person name="Zhu W."/>
            <person name="Wang G."/>
        </authorList>
    </citation>
    <scope>NUCLEOTIDE SEQUENCE [LARGE SCALE GENOMIC DNA]</scope>
    <source>
        <strain evidence="3 4">SB22</strain>
    </source>
</reference>
<dbReference type="STRING" id="1385369.N825_21420"/>
<dbReference type="OrthoDB" id="7204249at2"/>
<evidence type="ECO:0000259" key="2">
    <source>
        <dbReference type="Pfam" id="PF09557"/>
    </source>
</evidence>
<dbReference type="PANTHER" id="PTHR38463">
    <property type="entry name" value="STRESS RESPONSE PROTEIN YSNF"/>
    <property type="match status" value="1"/>
</dbReference>
<feature type="compositionally biased region" description="Low complexity" evidence="1">
    <location>
        <begin position="127"/>
        <end position="142"/>
    </location>
</feature>
<proteinExistence type="predicted"/>
<dbReference type="Proteomes" id="UP000019486">
    <property type="component" value="Unassembled WGS sequence"/>
</dbReference>
<feature type="region of interest" description="Disordered" evidence="1">
    <location>
        <begin position="122"/>
        <end position="147"/>
    </location>
</feature>
<dbReference type="Pfam" id="PF09557">
    <property type="entry name" value="DUF2382"/>
    <property type="match status" value="1"/>
</dbReference>
<dbReference type="EMBL" id="AVFL01000030">
    <property type="protein sequence ID" value="EWY37150.1"/>
    <property type="molecule type" value="Genomic_DNA"/>
</dbReference>
<dbReference type="PANTHER" id="PTHR38463:SF1">
    <property type="entry name" value="STRESS RESPONSE PROTEIN YSNF"/>
    <property type="match status" value="1"/>
</dbReference>
<sequence length="296" mass="31238">MIENNNRGAATDDTIVAVYDTAADADAAVRDLKAANIPADAISRHDGVSQDSTSEAAPREEGFWASLFGGGSDDDSVYERSLSSGSSLVTVRASGPRADEVTEILERHGPVDIDERASAYGVSETRTAAPTALASTGTTSGTTTGGSLAGTGTAATDGDAIQLAEEQLAVGKRAVNRGTTRVRRFVVETPVEESVALRDETVTVERRAVTGDVPVSATDFTEKTFEMTETDEEVVVAKTARVTEEVVLRKEVADRVETVKDTVRRDEVEIERIPGEKVAAVDTAVTTPVTPRAPKI</sequence>
<feature type="domain" description="DUF2382" evidence="2">
    <location>
        <begin position="161"/>
        <end position="270"/>
    </location>
</feature>
<name>W9GTF3_9PROT</name>
<organism evidence="3 4">
    <name type="scientific">Skermanella stibiiresistens SB22</name>
    <dbReference type="NCBI Taxonomy" id="1385369"/>
    <lineage>
        <taxon>Bacteria</taxon>
        <taxon>Pseudomonadati</taxon>
        <taxon>Pseudomonadota</taxon>
        <taxon>Alphaproteobacteria</taxon>
        <taxon>Rhodospirillales</taxon>
        <taxon>Azospirillaceae</taxon>
        <taxon>Skermanella</taxon>
    </lineage>
</organism>
<accession>W9GTF3</accession>
<comment type="caution">
    <text evidence="3">The sequence shown here is derived from an EMBL/GenBank/DDBJ whole genome shotgun (WGS) entry which is preliminary data.</text>
</comment>
<gene>
    <name evidence="3" type="ORF">N825_21420</name>
</gene>
<dbReference type="AlphaFoldDB" id="W9GTF3"/>
<dbReference type="InterPro" id="IPR019060">
    <property type="entry name" value="DUF2382"/>
</dbReference>
<dbReference type="PATRIC" id="fig|1385369.3.peg.5826"/>
<dbReference type="RefSeq" id="WP_051513388.1">
    <property type="nucleotide sequence ID" value="NZ_AVFL01000030.1"/>
</dbReference>
<protein>
    <recommendedName>
        <fullName evidence="2">DUF2382 domain-containing protein</fullName>
    </recommendedName>
</protein>
<dbReference type="InterPro" id="IPR052967">
    <property type="entry name" value="Stress_Response_Assoc"/>
</dbReference>
<evidence type="ECO:0000313" key="3">
    <source>
        <dbReference type="EMBL" id="EWY37150.1"/>
    </source>
</evidence>
<keyword evidence="4" id="KW-1185">Reference proteome</keyword>
<evidence type="ECO:0000256" key="1">
    <source>
        <dbReference type="SAM" id="MobiDB-lite"/>
    </source>
</evidence>